<dbReference type="AlphaFoldDB" id="G0M770"/>
<sequence>MDHRFDNPPGVQPPIENFWRQDPDVDLREDIEELKRLCAVVREIEGNVKNTEFVQYFLVEALRLRLLSNAEAVKYPERSNTEEGFRIIEIFKSTFGYLEEHLKFKFYSNEEIKMDHEKYLAVFTAIIGLELRGTVFYDSNPLSQHMLLRVRDFIRRNFVGRDTFMRNVQSNYARMRTFTMIIKVLHDPGAVVIFKANVKNYPFELVDNNIICRNRFAISEFTKCKELFSVAPENLSWFHIDLNRNVAHSNGHLPAMNSETNFHQGANQNHCACNPLAAVGNNVMIPDERVEKSRKRGQSSCVPESSMKKIKTHPTDQQSTSQPLNGAPPNEHDYFEQPNENTANQQVEVLREVKVEPGLHLNNQQAENPDEMQEQRNNLEENVIQGAAQVGNELNAIRAAAGNNENIHELLAKVGMERAWTPPNSHEEYQQANAKPPVDRDELDERVTRFFEEMNEDKLPSTGPITELLGSKKFKEEDLLVIYKLVWEIARELHDRIATKIDELDEDAMSAYRAACLLMVNSFASVSVTCVNEEIGKMYRNFIRVAVTMTRYRVSGNDEGEKAEAIARYFRLVNMGPSYPEVCCFNLIYRYLCEKEMTFLPGVDQRQDVFQMDHKTRWVYGLSWADHNRVNNIPV</sequence>
<evidence type="ECO:0000313" key="2">
    <source>
        <dbReference type="EMBL" id="EGT30452.1"/>
    </source>
</evidence>
<keyword evidence="3" id="KW-1185">Reference proteome</keyword>
<name>G0M770_CAEBE</name>
<dbReference type="HOGENOM" id="CLU_430979_0_0_1"/>
<organism evidence="3">
    <name type="scientific">Caenorhabditis brenneri</name>
    <name type="common">Nematode worm</name>
    <dbReference type="NCBI Taxonomy" id="135651"/>
    <lineage>
        <taxon>Eukaryota</taxon>
        <taxon>Metazoa</taxon>
        <taxon>Ecdysozoa</taxon>
        <taxon>Nematoda</taxon>
        <taxon>Chromadorea</taxon>
        <taxon>Rhabditida</taxon>
        <taxon>Rhabditina</taxon>
        <taxon>Rhabditomorpha</taxon>
        <taxon>Rhabditoidea</taxon>
        <taxon>Rhabditidae</taxon>
        <taxon>Peloderinae</taxon>
        <taxon>Caenorhabditis</taxon>
    </lineage>
</organism>
<accession>G0M770</accession>
<feature type="compositionally biased region" description="Polar residues" evidence="1">
    <location>
        <begin position="315"/>
        <end position="324"/>
    </location>
</feature>
<evidence type="ECO:0000313" key="3">
    <source>
        <dbReference type="Proteomes" id="UP000008068"/>
    </source>
</evidence>
<reference evidence="3" key="1">
    <citation type="submission" date="2011-07" db="EMBL/GenBank/DDBJ databases">
        <authorList>
            <consortium name="Caenorhabditis brenneri Sequencing and Analysis Consortium"/>
            <person name="Wilson R.K."/>
        </authorList>
    </citation>
    <scope>NUCLEOTIDE SEQUENCE [LARGE SCALE GENOMIC DNA]</scope>
    <source>
        <strain evidence="3">PB2801</strain>
    </source>
</reference>
<protein>
    <submittedName>
        <fullName evidence="2">Uncharacterized protein</fullName>
    </submittedName>
</protein>
<evidence type="ECO:0000256" key="1">
    <source>
        <dbReference type="SAM" id="MobiDB-lite"/>
    </source>
</evidence>
<dbReference type="InParanoid" id="G0M770"/>
<dbReference type="Proteomes" id="UP000008068">
    <property type="component" value="Unassembled WGS sequence"/>
</dbReference>
<dbReference type="EMBL" id="GL379786">
    <property type="protein sequence ID" value="EGT30452.1"/>
    <property type="molecule type" value="Genomic_DNA"/>
</dbReference>
<gene>
    <name evidence="2" type="ORF">CAEBREN_11772</name>
</gene>
<feature type="region of interest" description="Disordered" evidence="1">
    <location>
        <begin position="289"/>
        <end position="334"/>
    </location>
</feature>
<proteinExistence type="predicted"/>